<name>A0AAJ2ZIK7_9ACTN</name>
<evidence type="ECO:0000313" key="6">
    <source>
        <dbReference type="EMBL" id="NES30517.1"/>
    </source>
</evidence>
<dbReference type="PANTHER" id="PTHR43284:SF1">
    <property type="entry name" value="ASPARAGINE SYNTHETASE"/>
    <property type="match status" value="1"/>
</dbReference>
<dbReference type="Gene3D" id="3.60.20.10">
    <property type="entry name" value="Glutamine Phosphoribosylpyrophosphate, subunit 1, domain 1"/>
    <property type="match status" value="1"/>
</dbReference>
<dbReference type="InterPro" id="IPR051786">
    <property type="entry name" value="ASN_synthetase/amidase"/>
</dbReference>
<reference evidence="7 8" key="1">
    <citation type="submission" date="2019-10" db="EMBL/GenBank/DDBJ databases">
        <title>Genome Sequence of Micromonospora terminaliae DSM 101760.</title>
        <authorList>
            <person name="Guo L."/>
        </authorList>
    </citation>
    <scope>NUCLEOTIDE SEQUENCE [LARGE SCALE GENOMIC DNA]</scope>
    <source>
        <strain evidence="7 8">DSM 101760</strain>
    </source>
</reference>
<dbReference type="AlphaFoldDB" id="A0AAJ2ZIK7"/>
<dbReference type="Gene3D" id="3.40.50.620">
    <property type="entry name" value="HUPs"/>
    <property type="match status" value="1"/>
</dbReference>
<dbReference type="EMBL" id="CP045309">
    <property type="protein sequence ID" value="QGL46553.1"/>
    <property type="molecule type" value="Genomic_DNA"/>
</dbReference>
<proteinExistence type="predicted"/>
<dbReference type="InterPro" id="IPR001962">
    <property type="entry name" value="Asn_synthase"/>
</dbReference>
<evidence type="ECO:0000256" key="4">
    <source>
        <dbReference type="ARBA" id="ARBA00048741"/>
    </source>
</evidence>
<dbReference type="SUPFAM" id="SSF52402">
    <property type="entry name" value="Adenine nucleotide alpha hydrolases-like"/>
    <property type="match status" value="1"/>
</dbReference>
<feature type="domain" description="Asparagine synthetase" evidence="5">
    <location>
        <begin position="203"/>
        <end position="285"/>
    </location>
</feature>
<dbReference type="GO" id="GO:0004066">
    <property type="term" value="F:asparagine synthase (glutamine-hydrolyzing) activity"/>
    <property type="evidence" value="ECO:0007669"/>
    <property type="project" value="UniProtKB-EC"/>
</dbReference>
<dbReference type="SUPFAM" id="SSF56235">
    <property type="entry name" value="N-terminal nucleophile aminohydrolases (Ntn hydrolases)"/>
    <property type="match status" value="1"/>
</dbReference>
<evidence type="ECO:0000313" key="9">
    <source>
        <dbReference type="Proteomes" id="UP000477779"/>
    </source>
</evidence>
<sequence length="585" mass="62227">MQLCRDLLAVTAAPGCTAPNPTAPFGGLAECHPFDGGTVWTRAVGHALPSGGDVQVFALSRGPRDHDFRPVDSTELAARLLSGAALGQLAAPFAAAALTATEFVAATDHAGLRHLYAVQGEGWAAVSTSALELARLAGAPVDRSALAAFAVTGFHLGEATPFQGVRKLPAGTRTGLAKGILEISRYPSAAADEPDRADAVTAMADLLRGSVERCLDRHPDTVFELSGGFDSRLLFAAVPPARRAGLRTLTLAAPGSADAAIAGALATRYGTRHQVIDLARLGALPPSAAYELVLAAARRHDTVGNPVALGVLDWVESQVEPGVRINGQGGEICRGSYHMGQRQHPRPDPALVDRLARWWFMTNEAVNPNALVPDFAERAQAQGLAVIRAAFAAYDTDWLTAIDHFFLDERVHRWVGINFSGACLDRTIVSIYLDPRFLAIARAVPPAVRGGSGFAARVLERLDRDLALVPLATGVRPKHLPRRYVPRALAEYSVARYVRRGGEKLLQFARREAQTAAGTPALADLVVRHWREHPDLAEPALRIGVVREDWLRGLLAGRHGADAATVGFLVNLAVTAEEQTPVSAG</sequence>
<evidence type="ECO:0000259" key="5">
    <source>
        <dbReference type="Pfam" id="PF00733"/>
    </source>
</evidence>
<dbReference type="PANTHER" id="PTHR43284">
    <property type="entry name" value="ASPARAGINE SYNTHETASE (GLUTAMINE-HYDROLYZING)"/>
    <property type="match status" value="1"/>
</dbReference>
<dbReference type="GO" id="GO:0006529">
    <property type="term" value="P:asparagine biosynthetic process"/>
    <property type="evidence" value="ECO:0007669"/>
    <property type="project" value="UniProtKB-KW"/>
</dbReference>
<dbReference type="Pfam" id="PF00733">
    <property type="entry name" value="Asn_synthase"/>
    <property type="match status" value="1"/>
</dbReference>
<dbReference type="EC" id="6.3.5.4" evidence="2"/>
<keyword evidence="8" id="KW-1185">Reference proteome</keyword>
<comment type="catalytic activity">
    <reaction evidence="4">
        <text>L-aspartate + L-glutamine + ATP + H2O = L-asparagine + L-glutamate + AMP + diphosphate + H(+)</text>
        <dbReference type="Rhea" id="RHEA:12228"/>
        <dbReference type="ChEBI" id="CHEBI:15377"/>
        <dbReference type="ChEBI" id="CHEBI:15378"/>
        <dbReference type="ChEBI" id="CHEBI:29985"/>
        <dbReference type="ChEBI" id="CHEBI:29991"/>
        <dbReference type="ChEBI" id="CHEBI:30616"/>
        <dbReference type="ChEBI" id="CHEBI:33019"/>
        <dbReference type="ChEBI" id="CHEBI:58048"/>
        <dbReference type="ChEBI" id="CHEBI:58359"/>
        <dbReference type="ChEBI" id="CHEBI:456215"/>
        <dbReference type="EC" id="6.3.5.4"/>
    </reaction>
</comment>
<keyword evidence="3" id="KW-0061">Asparagine biosynthesis</keyword>
<accession>A0AAJ2ZIK7</accession>
<dbReference type="Proteomes" id="UP000402241">
    <property type="component" value="Chromosome"/>
</dbReference>
<keyword evidence="3" id="KW-0028">Amino-acid biosynthesis</keyword>
<reference evidence="6 9" key="2">
    <citation type="submission" date="2020-02" db="EMBL/GenBank/DDBJ databases">
        <title>WGS of Micromonospora spp. isolated from hot spring.</title>
        <authorList>
            <person name="Thawai C."/>
        </authorList>
    </citation>
    <scope>NUCLEOTIDE SEQUENCE [LARGE SCALE GENOMIC DNA]</scope>
    <source>
        <strain evidence="6 9">TMS7</strain>
    </source>
</reference>
<dbReference type="RefSeq" id="WP_154225907.1">
    <property type="nucleotide sequence ID" value="NZ_CP045309.1"/>
</dbReference>
<protein>
    <recommendedName>
        <fullName evidence="2">asparagine synthase (glutamine-hydrolyzing)</fullName>
        <ecNumber evidence="2">6.3.5.4</ecNumber>
    </recommendedName>
</protein>
<evidence type="ECO:0000256" key="1">
    <source>
        <dbReference type="ARBA" id="ARBA00005187"/>
    </source>
</evidence>
<evidence type="ECO:0000313" key="8">
    <source>
        <dbReference type="Proteomes" id="UP000402241"/>
    </source>
</evidence>
<dbReference type="InterPro" id="IPR014729">
    <property type="entry name" value="Rossmann-like_a/b/a_fold"/>
</dbReference>
<dbReference type="EMBL" id="JAAHBZ010000011">
    <property type="protein sequence ID" value="NES30517.1"/>
    <property type="molecule type" value="Genomic_DNA"/>
</dbReference>
<comment type="pathway">
    <text evidence="1">Amino-acid biosynthesis; L-asparagine biosynthesis; L-asparagine from L-aspartate (L-Gln route): step 1/1.</text>
</comment>
<gene>
    <name evidence="6" type="ORF">G3561_23550</name>
    <name evidence="7" type="ORF">GCE86_05460</name>
</gene>
<evidence type="ECO:0000313" key="7">
    <source>
        <dbReference type="EMBL" id="QGL46553.1"/>
    </source>
</evidence>
<evidence type="ECO:0000256" key="3">
    <source>
        <dbReference type="ARBA" id="ARBA00022888"/>
    </source>
</evidence>
<organism evidence="6 9">
    <name type="scientific">Micromonospora terminaliae</name>
    <dbReference type="NCBI Taxonomy" id="1914461"/>
    <lineage>
        <taxon>Bacteria</taxon>
        <taxon>Bacillati</taxon>
        <taxon>Actinomycetota</taxon>
        <taxon>Actinomycetes</taxon>
        <taxon>Micromonosporales</taxon>
        <taxon>Micromonosporaceae</taxon>
        <taxon>Micromonospora</taxon>
    </lineage>
</organism>
<evidence type="ECO:0000256" key="2">
    <source>
        <dbReference type="ARBA" id="ARBA00012737"/>
    </source>
</evidence>
<dbReference type="InterPro" id="IPR029055">
    <property type="entry name" value="Ntn_hydrolases_N"/>
</dbReference>
<dbReference type="Proteomes" id="UP000477779">
    <property type="component" value="Unassembled WGS sequence"/>
</dbReference>